<dbReference type="AlphaFoldDB" id="A0A9D1I4M7"/>
<keyword evidence="2" id="KW-0805">Transcription regulation</keyword>
<evidence type="ECO:0000256" key="4">
    <source>
        <dbReference type="ARBA" id="ARBA00023125"/>
    </source>
</evidence>
<dbReference type="InterPro" id="IPR013325">
    <property type="entry name" value="RNA_pol_sigma_r2"/>
</dbReference>
<dbReference type="InterPro" id="IPR036388">
    <property type="entry name" value="WH-like_DNA-bd_sf"/>
</dbReference>
<comment type="similarity">
    <text evidence="1">Belongs to the sigma-70 factor family. ECF subfamily.</text>
</comment>
<organism evidence="8 9">
    <name type="scientific">Candidatus Fimisoma avicola</name>
    <dbReference type="NCBI Taxonomy" id="2840826"/>
    <lineage>
        <taxon>Bacteria</taxon>
        <taxon>Bacillati</taxon>
        <taxon>Bacillota</taxon>
        <taxon>Clostridia</taxon>
        <taxon>Eubacteriales</taxon>
        <taxon>Candidatus Fimisoma</taxon>
    </lineage>
</organism>
<sequence>MEDREIIRLFLLRSENAISELSQKYGGLCMKLAFNILGDREDAEECVNDAYLAIWDTISCYNPDHLVSFVIKVVRNISINRYHYNTRKKRNSIYTECLDELRELPGRGLTDETFEAKEAVTAINDYLRTLDKQARLIFIGRYWYAESYKSLSEKTGMKEGAIRTRLHRLRADLYRYLEKRGVIVC</sequence>
<dbReference type="Proteomes" id="UP000824091">
    <property type="component" value="Unassembled WGS sequence"/>
</dbReference>
<dbReference type="EMBL" id="DVMO01000086">
    <property type="protein sequence ID" value="HIU27899.1"/>
    <property type="molecule type" value="Genomic_DNA"/>
</dbReference>
<keyword evidence="4" id="KW-0238">DNA-binding</keyword>
<keyword evidence="5" id="KW-0804">Transcription</keyword>
<dbReference type="Gene3D" id="1.10.1740.10">
    <property type="match status" value="1"/>
</dbReference>
<evidence type="ECO:0000256" key="5">
    <source>
        <dbReference type="ARBA" id="ARBA00023163"/>
    </source>
</evidence>
<dbReference type="SUPFAM" id="SSF88659">
    <property type="entry name" value="Sigma3 and sigma4 domains of RNA polymerase sigma factors"/>
    <property type="match status" value="1"/>
</dbReference>
<name>A0A9D1I4M7_9FIRM</name>
<evidence type="ECO:0000259" key="7">
    <source>
        <dbReference type="Pfam" id="PF08281"/>
    </source>
</evidence>
<dbReference type="InterPro" id="IPR039425">
    <property type="entry name" value="RNA_pol_sigma-70-like"/>
</dbReference>
<reference evidence="8" key="1">
    <citation type="submission" date="2020-10" db="EMBL/GenBank/DDBJ databases">
        <authorList>
            <person name="Gilroy R."/>
        </authorList>
    </citation>
    <scope>NUCLEOTIDE SEQUENCE</scope>
    <source>
        <strain evidence="8">11300</strain>
    </source>
</reference>
<dbReference type="Pfam" id="PF08281">
    <property type="entry name" value="Sigma70_r4_2"/>
    <property type="match status" value="1"/>
</dbReference>
<accession>A0A9D1I4M7</accession>
<protein>
    <submittedName>
        <fullName evidence="8">Sigma-70 family RNA polymerase sigma factor</fullName>
    </submittedName>
</protein>
<dbReference type="GO" id="GO:0016987">
    <property type="term" value="F:sigma factor activity"/>
    <property type="evidence" value="ECO:0007669"/>
    <property type="project" value="UniProtKB-KW"/>
</dbReference>
<dbReference type="Gene3D" id="1.10.10.10">
    <property type="entry name" value="Winged helix-like DNA-binding domain superfamily/Winged helix DNA-binding domain"/>
    <property type="match status" value="1"/>
</dbReference>
<gene>
    <name evidence="8" type="ORF">IAD16_05930</name>
</gene>
<dbReference type="GO" id="GO:0003677">
    <property type="term" value="F:DNA binding"/>
    <property type="evidence" value="ECO:0007669"/>
    <property type="project" value="UniProtKB-KW"/>
</dbReference>
<dbReference type="InterPro" id="IPR013324">
    <property type="entry name" value="RNA_pol_sigma_r3/r4-like"/>
</dbReference>
<comment type="caution">
    <text evidence="8">The sequence shown here is derived from an EMBL/GenBank/DDBJ whole genome shotgun (WGS) entry which is preliminary data.</text>
</comment>
<evidence type="ECO:0000256" key="2">
    <source>
        <dbReference type="ARBA" id="ARBA00023015"/>
    </source>
</evidence>
<dbReference type="PANTHER" id="PTHR43133:SF8">
    <property type="entry name" value="RNA POLYMERASE SIGMA FACTOR HI_1459-RELATED"/>
    <property type="match status" value="1"/>
</dbReference>
<dbReference type="InterPro" id="IPR013249">
    <property type="entry name" value="RNA_pol_sigma70_r4_t2"/>
</dbReference>
<evidence type="ECO:0000256" key="1">
    <source>
        <dbReference type="ARBA" id="ARBA00010641"/>
    </source>
</evidence>
<proteinExistence type="inferred from homology"/>
<evidence type="ECO:0000259" key="6">
    <source>
        <dbReference type="Pfam" id="PF04542"/>
    </source>
</evidence>
<dbReference type="NCBIfam" id="TIGR02937">
    <property type="entry name" value="sigma70-ECF"/>
    <property type="match status" value="1"/>
</dbReference>
<evidence type="ECO:0000313" key="9">
    <source>
        <dbReference type="Proteomes" id="UP000824091"/>
    </source>
</evidence>
<keyword evidence="3" id="KW-0731">Sigma factor</keyword>
<feature type="domain" description="RNA polymerase sigma factor 70 region 4 type 2" evidence="7">
    <location>
        <begin position="123"/>
        <end position="173"/>
    </location>
</feature>
<dbReference type="InterPro" id="IPR014284">
    <property type="entry name" value="RNA_pol_sigma-70_dom"/>
</dbReference>
<dbReference type="SUPFAM" id="SSF88946">
    <property type="entry name" value="Sigma2 domain of RNA polymerase sigma factors"/>
    <property type="match status" value="1"/>
</dbReference>
<reference evidence="8" key="2">
    <citation type="journal article" date="2021" name="PeerJ">
        <title>Extensive microbial diversity within the chicken gut microbiome revealed by metagenomics and culture.</title>
        <authorList>
            <person name="Gilroy R."/>
            <person name="Ravi A."/>
            <person name="Getino M."/>
            <person name="Pursley I."/>
            <person name="Horton D.L."/>
            <person name="Alikhan N.F."/>
            <person name="Baker D."/>
            <person name="Gharbi K."/>
            <person name="Hall N."/>
            <person name="Watson M."/>
            <person name="Adriaenssens E.M."/>
            <person name="Foster-Nyarko E."/>
            <person name="Jarju S."/>
            <person name="Secka A."/>
            <person name="Antonio M."/>
            <person name="Oren A."/>
            <person name="Chaudhuri R.R."/>
            <person name="La Ragione R."/>
            <person name="Hildebrand F."/>
            <person name="Pallen M.J."/>
        </authorList>
    </citation>
    <scope>NUCLEOTIDE SEQUENCE</scope>
    <source>
        <strain evidence="8">11300</strain>
    </source>
</reference>
<feature type="domain" description="RNA polymerase sigma-70 region 2" evidence="6">
    <location>
        <begin position="23"/>
        <end position="86"/>
    </location>
</feature>
<dbReference type="PANTHER" id="PTHR43133">
    <property type="entry name" value="RNA POLYMERASE ECF-TYPE SIGMA FACTO"/>
    <property type="match status" value="1"/>
</dbReference>
<dbReference type="InterPro" id="IPR007627">
    <property type="entry name" value="RNA_pol_sigma70_r2"/>
</dbReference>
<dbReference type="GO" id="GO:0006352">
    <property type="term" value="P:DNA-templated transcription initiation"/>
    <property type="evidence" value="ECO:0007669"/>
    <property type="project" value="InterPro"/>
</dbReference>
<evidence type="ECO:0000313" key="8">
    <source>
        <dbReference type="EMBL" id="HIU27899.1"/>
    </source>
</evidence>
<evidence type="ECO:0000256" key="3">
    <source>
        <dbReference type="ARBA" id="ARBA00023082"/>
    </source>
</evidence>
<dbReference type="Pfam" id="PF04542">
    <property type="entry name" value="Sigma70_r2"/>
    <property type="match status" value="1"/>
</dbReference>